<feature type="transmembrane region" description="Helical" evidence="13">
    <location>
        <begin position="364"/>
        <end position="381"/>
    </location>
</feature>
<reference evidence="16 17" key="1">
    <citation type="submission" date="2023-03" db="EMBL/GenBank/DDBJ databases">
        <title>High-quality genome of Scylla paramamosain provides insights in environmental adaptation.</title>
        <authorList>
            <person name="Zhang L."/>
        </authorList>
    </citation>
    <scope>NUCLEOTIDE SEQUENCE [LARGE SCALE GENOMIC DNA]</scope>
    <source>
        <strain evidence="16">LZ_2023a</strain>
        <tissue evidence="16">Muscle</tissue>
    </source>
</reference>
<dbReference type="GO" id="GO:0005886">
    <property type="term" value="C:plasma membrane"/>
    <property type="evidence" value="ECO:0007669"/>
    <property type="project" value="UniProtKB-SubCell"/>
</dbReference>
<evidence type="ECO:0000256" key="13">
    <source>
        <dbReference type="SAM" id="Phobius"/>
    </source>
</evidence>
<evidence type="ECO:0000256" key="2">
    <source>
        <dbReference type="ARBA" id="ARBA00008685"/>
    </source>
</evidence>
<evidence type="ECO:0000259" key="14">
    <source>
        <dbReference type="SMART" id="SM00079"/>
    </source>
</evidence>
<evidence type="ECO:0000256" key="5">
    <source>
        <dbReference type="ARBA" id="ARBA00022692"/>
    </source>
</evidence>
<keyword evidence="10" id="KW-0325">Glycoprotein</keyword>
<keyword evidence="5 13" id="KW-0812">Transmembrane</keyword>
<evidence type="ECO:0000256" key="12">
    <source>
        <dbReference type="ARBA" id="ARBA00023303"/>
    </source>
</evidence>
<comment type="subcellular location">
    <subcellularLocation>
        <location evidence="1">Cell membrane</location>
        <topology evidence="1">Multi-pass membrane protein</topology>
    </subcellularLocation>
</comment>
<keyword evidence="11" id="KW-1071">Ligand-gated ion channel</keyword>
<keyword evidence="3" id="KW-0813">Transport</keyword>
<sequence>MITPVEGNEKLCLPGLIPFLQAYISHYFYKEVHVIFNGTEGAQIVAAGRMLLTSYSSVTVAFINLAQNPDALLQVIPVTSSPGQASSFPASASNQDHVHNHRKPLFVAMLPTAIALYDAQKINVWEASRRGSWLLIGEDLEILTPTHYQPLDNQVMVGVWGRGDGVALWETYQAAPNLPQRVSKVGHWQLTDAQYNYCLENGSKALEHRGEREGLNNATAFFPTENYITRRKNLSGLHLRCVTESWNPFTLNKLTEIQGQVEIGGYMGEMFDLLREKLGFTYECKQSPDDQYGSLINGKWTGLVGEVVEKRADVIVAALDKTYQRSLALDFCYPYGDLEYHMIIRTPEPHMWDKFTRQLEGGSWLAYLAFLLAIPFIYYLLAARSPVLEPVTLQEAWFTMQSLTLNQGNMEVSGSRQKTATNISGGDVLAHDSLLYQCARVLTSRAHPTSKHPNLQRVWSRLTAPYPDNLVGTIDEGIKKVMKEKFVFLIEKHYYVYNLKENCQLYQLPETIFRSSAAMALQKDSPLLLLFNHEIFSQHVAGLVDRSRTHFEPVHPLCILDSTGPINIRTMSTAFLVLAVVLPFALLILLLEIYLHRHLKKPRREGSQIKEKTEGTFRFHLESKEEK</sequence>
<dbReference type="PANTHER" id="PTHR42643:SF24">
    <property type="entry name" value="IONOTROPIC RECEPTOR 60A"/>
    <property type="match status" value="1"/>
</dbReference>
<evidence type="ECO:0000256" key="4">
    <source>
        <dbReference type="ARBA" id="ARBA00022475"/>
    </source>
</evidence>
<evidence type="ECO:0000256" key="10">
    <source>
        <dbReference type="ARBA" id="ARBA00023180"/>
    </source>
</evidence>
<keyword evidence="9" id="KW-0675">Receptor</keyword>
<comment type="caution">
    <text evidence="16">The sequence shown here is derived from an EMBL/GenBank/DDBJ whole genome shotgun (WGS) entry which is preliminary data.</text>
</comment>
<dbReference type="SMART" id="SM00918">
    <property type="entry name" value="Lig_chan-Glu_bd"/>
    <property type="match status" value="1"/>
</dbReference>
<dbReference type="GO" id="GO:0015276">
    <property type="term" value="F:ligand-gated monoatomic ion channel activity"/>
    <property type="evidence" value="ECO:0007669"/>
    <property type="project" value="InterPro"/>
</dbReference>
<keyword evidence="17" id="KW-1185">Reference proteome</keyword>
<name>A0AAW0TAB1_SCYPA</name>
<protein>
    <submittedName>
        <fullName evidence="16">Uncharacterized protein</fullName>
    </submittedName>
</protein>
<dbReference type="InterPro" id="IPR001320">
    <property type="entry name" value="Iontro_rcpt_C"/>
</dbReference>
<keyword evidence="7" id="KW-0406">Ion transport</keyword>
<comment type="similarity">
    <text evidence="2">Belongs to the glutamate-gated ion channel (TC 1.A.10.1) family.</text>
</comment>
<keyword evidence="8 13" id="KW-0472">Membrane</keyword>
<feature type="transmembrane region" description="Helical" evidence="13">
    <location>
        <begin position="574"/>
        <end position="595"/>
    </location>
</feature>
<dbReference type="SUPFAM" id="SSF53850">
    <property type="entry name" value="Periplasmic binding protein-like II"/>
    <property type="match status" value="1"/>
</dbReference>
<dbReference type="PANTHER" id="PTHR42643">
    <property type="entry name" value="IONOTROPIC RECEPTOR 20A-RELATED"/>
    <property type="match status" value="1"/>
</dbReference>
<dbReference type="InterPro" id="IPR052192">
    <property type="entry name" value="Insect_Ionotropic_Sensory_Rcpt"/>
</dbReference>
<evidence type="ECO:0000256" key="11">
    <source>
        <dbReference type="ARBA" id="ARBA00023286"/>
    </source>
</evidence>
<feature type="domain" description="Ionotropic glutamate receptor C-terminal" evidence="14">
    <location>
        <begin position="238"/>
        <end position="553"/>
    </location>
</feature>
<accession>A0AAW0TAB1</accession>
<dbReference type="SMART" id="SM00079">
    <property type="entry name" value="PBPe"/>
    <property type="match status" value="1"/>
</dbReference>
<keyword evidence="6 13" id="KW-1133">Transmembrane helix</keyword>
<dbReference type="Gene3D" id="3.40.190.10">
    <property type="entry name" value="Periplasmic binding protein-like II"/>
    <property type="match status" value="3"/>
</dbReference>
<evidence type="ECO:0000256" key="9">
    <source>
        <dbReference type="ARBA" id="ARBA00023170"/>
    </source>
</evidence>
<dbReference type="EMBL" id="JARAKH010000034">
    <property type="protein sequence ID" value="KAK8384515.1"/>
    <property type="molecule type" value="Genomic_DNA"/>
</dbReference>
<keyword evidence="12" id="KW-0407">Ion channel</keyword>
<dbReference type="AlphaFoldDB" id="A0AAW0TAB1"/>
<evidence type="ECO:0000256" key="7">
    <source>
        <dbReference type="ARBA" id="ARBA00023065"/>
    </source>
</evidence>
<evidence type="ECO:0000259" key="15">
    <source>
        <dbReference type="SMART" id="SM00918"/>
    </source>
</evidence>
<feature type="domain" description="Ionotropic glutamate receptor L-glutamate and glycine-binding" evidence="15">
    <location>
        <begin position="248"/>
        <end position="309"/>
    </location>
</feature>
<evidence type="ECO:0000313" key="16">
    <source>
        <dbReference type="EMBL" id="KAK8384515.1"/>
    </source>
</evidence>
<evidence type="ECO:0000256" key="1">
    <source>
        <dbReference type="ARBA" id="ARBA00004651"/>
    </source>
</evidence>
<dbReference type="InterPro" id="IPR019594">
    <property type="entry name" value="Glu/Gly-bd"/>
</dbReference>
<evidence type="ECO:0000256" key="8">
    <source>
        <dbReference type="ARBA" id="ARBA00023136"/>
    </source>
</evidence>
<gene>
    <name evidence="16" type="ORF">O3P69_014233</name>
</gene>
<dbReference type="GO" id="GO:0050906">
    <property type="term" value="P:detection of stimulus involved in sensory perception"/>
    <property type="evidence" value="ECO:0007669"/>
    <property type="project" value="UniProtKB-ARBA"/>
</dbReference>
<organism evidence="16 17">
    <name type="scientific">Scylla paramamosain</name>
    <name type="common">Mud crab</name>
    <dbReference type="NCBI Taxonomy" id="85552"/>
    <lineage>
        <taxon>Eukaryota</taxon>
        <taxon>Metazoa</taxon>
        <taxon>Ecdysozoa</taxon>
        <taxon>Arthropoda</taxon>
        <taxon>Crustacea</taxon>
        <taxon>Multicrustacea</taxon>
        <taxon>Malacostraca</taxon>
        <taxon>Eumalacostraca</taxon>
        <taxon>Eucarida</taxon>
        <taxon>Decapoda</taxon>
        <taxon>Pleocyemata</taxon>
        <taxon>Brachyura</taxon>
        <taxon>Eubrachyura</taxon>
        <taxon>Portunoidea</taxon>
        <taxon>Portunidae</taxon>
        <taxon>Portuninae</taxon>
        <taxon>Scylla</taxon>
    </lineage>
</organism>
<evidence type="ECO:0000256" key="6">
    <source>
        <dbReference type="ARBA" id="ARBA00022989"/>
    </source>
</evidence>
<evidence type="ECO:0000256" key="3">
    <source>
        <dbReference type="ARBA" id="ARBA00022448"/>
    </source>
</evidence>
<evidence type="ECO:0000313" key="17">
    <source>
        <dbReference type="Proteomes" id="UP001487740"/>
    </source>
</evidence>
<dbReference type="Proteomes" id="UP001487740">
    <property type="component" value="Unassembled WGS sequence"/>
</dbReference>
<dbReference type="Pfam" id="PF10613">
    <property type="entry name" value="Lig_chan-Glu_bd"/>
    <property type="match status" value="1"/>
</dbReference>
<proteinExistence type="inferred from homology"/>
<keyword evidence="4" id="KW-1003">Cell membrane</keyword>